<evidence type="ECO:0000313" key="2">
    <source>
        <dbReference type="EMBL" id="MBK8890972.1"/>
    </source>
</evidence>
<evidence type="ECO:0000256" key="1">
    <source>
        <dbReference type="SAM" id="SignalP"/>
    </source>
</evidence>
<organism evidence="2 3">
    <name type="scientific">Candidatus Dechloromonas phosphorivorans</name>
    <dbReference type="NCBI Taxonomy" id="2899244"/>
    <lineage>
        <taxon>Bacteria</taxon>
        <taxon>Pseudomonadati</taxon>
        <taxon>Pseudomonadota</taxon>
        <taxon>Betaproteobacteria</taxon>
        <taxon>Rhodocyclales</taxon>
        <taxon>Azonexaceae</taxon>
        <taxon>Dechloromonas</taxon>
    </lineage>
</organism>
<dbReference type="AlphaFoldDB" id="A0A9D7QL10"/>
<name>A0A9D7QL10_9RHOO</name>
<keyword evidence="1" id="KW-0732">Signal</keyword>
<dbReference type="EMBL" id="JADKBR010000016">
    <property type="protein sequence ID" value="MBK8890972.1"/>
    <property type="molecule type" value="Genomic_DNA"/>
</dbReference>
<accession>A0A9D7QL10</accession>
<sequence>MSMRAAGRCRQAVAGLVLALLVASTATGESCRIGYDMGSSGIRAGATGSAVTTQVGIDYLDPLWAGRGLEETVAPTVAALNDLPREAGFPADCARVGGGFSAWRLALEQDAEQLAAILARIHAASAVAVLVIPQPREGAYGYAGARQLLGERLTTSHVLDIGGGSLQIAGERSAWGDMLGQKAWHRRLCQEIRNAESVPCELQPMTGAELATARSLLAELLGGIAAALPGPVTLTAISRPVSRSVAPAVARLVPASAGTNALQRVAISAAIGQIAGLTGSETVVATGSSRDYVAYLLSSMLLVEGVLQATGGESLKVAEIDLTNLPGLLADDRAFAWGRRHGCYLERLQTLGLGAYASDPATCP</sequence>
<dbReference type="Proteomes" id="UP000808146">
    <property type="component" value="Unassembled WGS sequence"/>
</dbReference>
<reference evidence="2" key="1">
    <citation type="submission" date="2020-10" db="EMBL/GenBank/DDBJ databases">
        <title>Connecting structure to function with the recovery of over 1000 high-quality activated sludge metagenome-assembled genomes encoding full-length rRNA genes using long-read sequencing.</title>
        <authorList>
            <person name="Singleton C.M."/>
            <person name="Petriglieri F."/>
            <person name="Kristensen J.M."/>
            <person name="Kirkegaard R.H."/>
            <person name="Michaelsen T.Y."/>
            <person name="Andersen M.H."/>
            <person name="Karst S.M."/>
            <person name="Dueholm M.S."/>
            <person name="Nielsen P.H."/>
            <person name="Albertsen M."/>
        </authorList>
    </citation>
    <scope>NUCLEOTIDE SEQUENCE</scope>
    <source>
        <strain evidence="2">OdNE_18-Q3-R46-58_BAT3C.305</strain>
    </source>
</reference>
<proteinExistence type="predicted"/>
<evidence type="ECO:0008006" key="4">
    <source>
        <dbReference type="Google" id="ProtNLM"/>
    </source>
</evidence>
<feature type="chain" id="PRO_5038394991" description="Ppx/GppA phosphatase domain-containing protein" evidence="1">
    <location>
        <begin position="29"/>
        <end position="364"/>
    </location>
</feature>
<protein>
    <recommendedName>
        <fullName evidence="4">Ppx/GppA phosphatase domain-containing protein</fullName>
    </recommendedName>
</protein>
<evidence type="ECO:0000313" key="3">
    <source>
        <dbReference type="Proteomes" id="UP000808146"/>
    </source>
</evidence>
<dbReference type="Gene3D" id="3.30.420.40">
    <property type="match status" value="1"/>
</dbReference>
<comment type="caution">
    <text evidence="2">The sequence shown here is derived from an EMBL/GenBank/DDBJ whole genome shotgun (WGS) entry which is preliminary data.</text>
</comment>
<dbReference type="Gene3D" id="3.30.420.150">
    <property type="entry name" value="Exopolyphosphatase. Domain 2"/>
    <property type="match status" value="1"/>
</dbReference>
<gene>
    <name evidence="2" type="ORF">IPN75_11635</name>
</gene>
<feature type="signal peptide" evidence="1">
    <location>
        <begin position="1"/>
        <end position="28"/>
    </location>
</feature>